<sequence length="324" mass="36495">MKRLLRKKNFKQLFYLTLVVAIVVASCIEIRGVTHPNTVKAGDTLTIEVKAWMDPYWTQPQSRLIIGFMAPKSWNARENMRMYYTSSFANGTMSPVPANATPLSSSQKWPEAIMERVGIGGNYINDVEWVVFQSDIAYDMSDIAEINATVTIKVKAGPENLRVKLGYFSASSGQELSEPKFYGKWFTDCLEVTDGLGELIDFCSPQISAVQPSSATDNDIITLKYDEDAIATDLSGADKVFLCAKAYTTNNEMIEVCSQQPVSALTQLGGKKWRIDLWPRSYFNLREDQTLDRMEYYYTDVTGTIKVLKQGNTGDPFVFRFNCQ</sequence>
<evidence type="ECO:0000313" key="2">
    <source>
        <dbReference type="Proteomes" id="UP000293874"/>
    </source>
</evidence>
<dbReference type="EMBL" id="SGXA01000002">
    <property type="protein sequence ID" value="RZS71112.1"/>
    <property type="molecule type" value="Genomic_DNA"/>
</dbReference>
<dbReference type="RefSeq" id="WP_130541649.1">
    <property type="nucleotide sequence ID" value="NZ_CP042431.1"/>
</dbReference>
<dbReference type="InterPro" id="IPR032522">
    <property type="entry name" value="DUF4961"/>
</dbReference>
<organism evidence="1 2">
    <name type="scientific">Pseudobacter ginsenosidimutans</name>
    <dbReference type="NCBI Taxonomy" id="661488"/>
    <lineage>
        <taxon>Bacteria</taxon>
        <taxon>Pseudomonadati</taxon>
        <taxon>Bacteroidota</taxon>
        <taxon>Chitinophagia</taxon>
        <taxon>Chitinophagales</taxon>
        <taxon>Chitinophagaceae</taxon>
        <taxon>Pseudobacter</taxon>
    </lineage>
</organism>
<dbReference type="Pfam" id="PF16328">
    <property type="entry name" value="DUF4961"/>
    <property type="match status" value="1"/>
</dbReference>
<keyword evidence="2" id="KW-1185">Reference proteome</keyword>
<protein>
    <submittedName>
        <fullName evidence="1">Uncharacterized protein DUF4961</fullName>
    </submittedName>
</protein>
<dbReference type="AlphaFoldDB" id="A0A4Q7MQV2"/>
<reference evidence="1 2" key="1">
    <citation type="submission" date="2019-02" db="EMBL/GenBank/DDBJ databases">
        <title>Genomic Encyclopedia of Type Strains, Phase IV (KMG-IV): sequencing the most valuable type-strain genomes for metagenomic binning, comparative biology and taxonomic classification.</title>
        <authorList>
            <person name="Goeker M."/>
        </authorList>
    </citation>
    <scope>NUCLEOTIDE SEQUENCE [LARGE SCALE GENOMIC DNA]</scope>
    <source>
        <strain evidence="1 2">DSM 18116</strain>
    </source>
</reference>
<name>A0A4Q7MQV2_9BACT</name>
<evidence type="ECO:0000313" key="1">
    <source>
        <dbReference type="EMBL" id="RZS71112.1"/>
    </source>
</evidence>
<proteinExistence type="predicted"/>
<dbReference type="Proteomes" id="UP000293874">
    <property type="component" value="Unassembled WGS sequence"/>
</dbReference>
<gene>
    <name evidence="1" type="ORF">EV199_3013</name>
</gene>
<dbReference type="OrthoDB" id="1406466at2"/>
<comment type="caution">
    <text evidence="1">The sequence shown here is derived from an EMBL/GenBank/DDBJ whole genome shotgun (WGS) entry which is preliminary data.</text>
</comment>
<dbReference type="PROSITE" id="PS51257">
    <property type="entry name" value="PROKAR_LIPOPROTEIN"/>
    <property type="match status" value="1"/>
</dbReference>
<accession>A0A4Q7MQV2</accession>